<evidence type="ECO:0000259" key="1">
    <source>
        <dbReference type="Pfam" id="PF08861"/>
    </source>
</evidence>
<sequence length="122" mass="13867">MTIYAIELPNNKIKITADGWTLNNLEEHGVNIRRSKTRRNIFENEVTSYGVVVSDDEFSLTASKSKFSEAKYRLLQASLFVNNMFMLSSTNTTNVFLEDLKISFETNNIRATQSVSFLGNKS</sequence>
<proteinExistence type="predicted"/>
<reference evidence="2 3" key="2">
    <citation type="submission" date="2017-09" db="EMBL/GenBank/DDBJ databases">
        <title>Tripartite evolution among Lactobacillus johnsonii, Lactobacillus taiwanensis, Lactobacillus reuteri and their rodent host.</title>
        <authorList>
            <person name="Wang T."/>
            <person name="Knowles S."/>
            <person name="Cheng C."/>
        </authorList>
    </citation>
    <scope>NUCLEOTIDE SEQUENCE [LARGE SCALE GENOMIC DNA]</scope>
    <source>
        <strain evidence="2 3">114h</strain>
    </source>
</reference>
<gene>
    <name evidence="2" type="ORF">CBF96_00725</name>
</gene>
<protein>
    <recommendedName>
        <fullName evidence="1">DUF1828 domain-containing protein</fullName>
    </recommendedName>
</protein>
<evidence type="ECO:0000313" key="3">
    <source>
        <dbReference type="Proteomes" id="UP000215747"/>
    </source>
</evidence>
<organism evidence="2 3">
    <name type="scientific">Limosilactobacillus reuteri</name>
    <name type="common">Lactobacillus reuteri</name>
    <dbReference type="NCBI Taxonomy" id="1598"/>
    <lineage>
        <taxon>Bacteria</taxon>
        <taxon>Bacillati</taxon>
        <taxon>Bacillota</taxon>
        <taxon>Bacilli</taxon>
        <taxon>Lactobacillales</taxon>
        <taxon>Lactobacillaceae</taxon>
        <taxon>Limosilactobacillus</taxon>
    </lineage>
</organism>
<name>A0A256SY83_LIMRT</name>
<dbReference type="Proteomes" id="UP000215747">
    <property type="component" value="Unassembled WGS sequence"/>
</dbReference>
<feature type="domain" description="DUF1828" evidence="1">
    <location>
        <begin position="2"/>
        <end position="81"/>
    </location>
</feature>
<evidence type="ECO:0000313" key="2">
    <source>
        <dbReference type="EMBL" id="OYS71058.1"/>
    </source>
</evidence>
<dbReference type="InterPro" id="IPR014960">
    <property type="entry name" value="DUF1828"/>
</dbReference>
<reference evidence="3" key="1">
    <citation type="submission" date="2017-05" db="EMBL/GenBank/DDBJ databases">
        <authorList>
            <person name="Lin X.B."/>
            <person name="Stothard P."/>
            <person name="Tasseva G."/>
            <person name="Walter J."/>
        </authorList>
    </citation>
    <scope>NUCLEOTIDE SEQUENCE [LARGE SCALE GENOMIC DNA]</scope>
    <source>
        <strain evidence="3">114h</strain>
    </source>
</reference>
<dbReference type="Pfam" id="PF08861">
    <property type="entry name" value="DUF1828"/>
    <property type="match status" value="1"/>
</dbReference>
<accession>A0A256SY83</accession>
<comment type="caution">
    <text evidence="2">The sequence shown here is derived from an EMBL/GenBank/DDBJ whole genome shotgun (WGS) entry which is preliminary data.</text>
</comment>
<dbReference type="EMBL" id="NGPL01000010">
    <property type="protein sequence ID" value="OYS71058.1"/>
    <property type="molecule type" value="Genomic_DNA"/>
</dbReference>
<dbReference type="AlphaFoldDB" id="A0A256SY83"/>